<dbReference type="Pfam" id="PF09957">
    <property type="entry name" value="VapB_antitoxin"/>
    <property type="match status" value="1"/>
</dbReference>
<name>A0A841D9I1_PLAVE</name>
<dbReference type="AlphaFoldDB" id="A0A841D9I1"/>
<reference evidence="2 3" key="1">
    <citation type="submission" date="2020-08" db="EMBL/GenBank/DDBJ databases">
        <title>Genomic Encyclopedia of Type Strains, Phase III (KMG-III): the genomes of soil and plant-associated and newly described type strains.</title>
        <authorList>
            <person name="Whitman W."/>
        </authorList>
    </citation>
    <scope>NUCLEOTIDE SEQUENCE [LARGE SCALE GENOMIC DNA]</scope>
    <source>
        <strain evidence="2 3">CECT 3303</strain>
    </source>
</reference>
<evidence type="ECO:0000256" key="1">
    <source>
        <dbReference type="SAM" id="MobiDB-lite"/>
    </source>
</evidence>
<comment type="caution">
    <text evidence="2">The sequence shown here is derived from an EMBL/GenBank/DDBJ whole genome shotgun (WGS) entry which is preliminary data.</text>
</comment>
<dbReference type="RefSeq" id="WP_184944553.1">
    <property type="nucleotide sequence ID" value="NZ_BAAAWZ010000001.1"/>
</dbReference>
<accession>A0A841D9I1</accession>
<protein>
    <recommendedName>
        <fullName evidence="4">DUF2191 domain-containing protein</fullName>
    </recommendedName>
</protein>
<dbReference type="EMBL" id="JACHJJ010000016">
    <property type="protein sequence ID" value="MBB5965277.1"/>
    <property type="molecule type" value="Genomic_DNA"/>
</dbReference>
<feature type="region of interest" description="Disordered" evidence="1">
    <location>
        <begin position="67"/>
        <end position="88"/>
    </location>
</feature>
<dbReference type="Proteomes" id="UP000562352">
    <property type="component" value="Unassembled WGS sequence"/>
</dbReference>
<evidence type="ECO:0008006" key="4">
    <source>
        <dbReference type="Google" id="ProtNLM"/>
    </source>
</evidence>
<organism evidence="2 3">
    <name type="scientific">Planomonospora venezuelensis</name>
    <dbReference type="NCBI Taxonomy" id="1999"/>
    <lineage>
        <taxon>Bacteria</taxon>
        <taxon>Bacillati</taxon>
        <taxon>Actinomycetota</taxon>
        <taxon>Actinomycetes</taxon>
        <taxon>Streptosporangiales</taxon>
        <taxon>Streptosporangiaceae</taxon>
        <taxon>Planomonospora</taxon>
    </lineage>
</organism>
<proteinExistence type="predicted"/>
<evidence type="ECO:0000313" key="3">
    <source>
        <dbReference type="Proteomes" id="UP000562352"/>
    </source>
</evidence>
<keyword evidence="3" id="KW-1185">Reference proteome</keyword>
<dbReference type="InterPro" id="IPR019239">
    <property type="entry name" value="VapB_antitoxin"/>
</dbReference>
<gene>
    <name evidence="2" type="ORF">FHS22_004565</name>
</gene>
<evidence type="ECO:0000313" key="2">
    <source>
        <dbReference type="EMBL" id="MBB5965277.1"/>
    </source>
</evidence>
<sequence length="88" mass="9872">MTKILVDVDDEALEAAQRIFGTKTKKDTINLALTEAVTRVTRLKALEEGVRLFSGEDFDSLMDKRNYRSVPEGHDPIPRKGVEGRQIA</sequence>